<feature type="region of interest" description="Disordered" evidence="6">
    <location>
        <begin position="133"/>
        <end position="184"/>
    </location>
</feature>
<dbReference type="PANTHER" id="PTHR12751">
    <property type="entry name" value="PHOSPHATASE AND ACTIN REGULATOR PHACTR"/>
    <property type="match status" value="1"/>
</dbReference>
<dbReference type="GO" id="GO:0004864">
    <property type="term" value="F:protein phosphatase inhibitor activity"/>
    <property type="evidence" value="ECO:0007669"/>
    <property type="project" value="UniProtKB-UniRule"/>
</dbReference>
<organism evidence="7 8">
    <name type="scientific">Scophthalmus maximus</name>
    <name type="common">Turbot</name>
    <name type="synonym">Psetta maxima</name>
    <dbReference type="NCBI Taxonomy" id="52904"/>
    <lineage>
        <taxon>Eukaryota</taxon>
        <taxon>Metazoa</taxon>
        <taxon>Chordata</taxon>
        <taxon>Craniata</taxon>
        <taxon>Vertebrata</taxon>
        <taxon>Euteleostomi</taxon>
        <taxon>Actinopterygii</taxon>
        <taxon>Neopterygii</taxon>
        <taxon>Teleostei</taxon>
        <taxon>Neoteleostei</taxon>
        <taxon>Acanthomorphata</taxon>
        <taxon>Carangaria</taxon>
        <taxon>Pleuronectiformes</taxon>
        <taxon>Pleuronectoidei</taxon>
        <taxon>Scophthalmidae</taxon>
        <taxon>Scophthalmus</taxon>
    </lineage>
</organism>
<evidence type="ECO:0000256" key="5">
    <source>
        <dbReference type="RuleBase" id="RU301113"/>
    </source>
</evidence>
<sequence>MGQTAVSQPAGVDGLEKSSSLASCDVVVESATNAQNAPASRPQRGKLSSLGKLFKPWKWRKKKTSDKFQDLSKVLERKISTRQTREELIKKGVLIPDQGSSYHSFPHFFVPLFIRMSFTTSFFSCRSAEGQAEKTQGLSVRTDQAEVTVIPDRPRDSQASDSDSDGPILYRDEEEDEEEDEYTNSSLAIKIRRRDTLNIKLGNRPSKKELEEKNILPRSSETERHELRQQIGSKLVRRLSQRPSTEELEQRNILKQKNETEEQEAKQEIKRRLSRKLSVRPTVAELIARRILRFNEYVEVTDAKDYDRRADKPWTRLTPADKAAIRKELNEFKSREMEVHEDSKQFTRFHRP</sequence>
<dbReference type="Pfam" id="PF02755">
    <property type="entry name" value="RPEL"/>
    <property type="match status" value="4"/>
</dbReference>
<dbReference type="Gene3D" id="6.10.140.1750">
    <property type="match status" value="1"/>
</dbReference>
<dbReference type="GO" id="GO:0030036">
    <property type="term" value="P:actin cytoskeleton organization"/>
    <property type="evidence" value="ECO:0007669"/>
    <property type="project" value="TreeGrafter"/>
</dbReference>
<dbReference type="PROSITE" id="PS51073">
    <property type="entry name" value="RPEL"/>
    <property type="match status" value="4"/>
</dbReference>
<keyword evidence="2 5" id="KW-0677">Repeat</keyword>
<dbReference type="Gene3D" id="6.10.140.2130">
    <property type="match status" value="1"/>
</dbReference>
<evidence type="ECO:0000256" key="1">
    <source>
        <dbReference type="ARBA" id="ARBA00009795"/>
    </source>
</evidence>
<evidence type="ECO:0000313" key="8">
    <source>
        <dbReference type="Proteomes" id="UP000694558"/>
    </source>
</evidence>
<feature type="compositionally biased region" description="Polar residues" evidence="6">
    <location>
        <begin position="133"/>
        <end position="142"/>
    </location>
</feature>
<evidence type="ECO:0000256" key="2">
    <source>
        <dbReference type="ARBA" id="ARBA00022737"/>
    </source>
</evidence>
<reference evidence="7" key="1">
    <citation type="submission" date="2023-05" db="EMBL/GenBank/DDBJ databases">
        <title>High-quality long-read genome of Scophthalmus maximus.</title>
        <authorList>
            <person name="Lien S."/>
            <person name="Martinez P."/>
        </authorList>
    </citation>
    <scope>NUCLEOTIDE SEQUENCE [LARGE SCALE GENOMIC DNA]</scope>
</reference>
<accession>A0A8D3B9T4</accession>
<dbReference type="AlphaFoldDB" id="A0A8D3B9T4"/>
<dbReference type="Ensembl" id="ENSSMAT00000031166.2">
    <property type="protein sequence ID" value="ENSSMAP00000030788.2"/>
    <property type="gene ID" value="ENSSMAG00000018856.2"/>
</dbReference>
<protein>
    <recommendedName>
        <fullName evidence="5">Phosphatase and actin regulator</fullName>
    </recommendedName>
</protein>
<dbReference type="SMART" id="SM00707">
    <property type="entry name" value="RPEL"/>
    <property type="match status" value="4"/>
</dbReference>
<feature type="repeat" description="RPEL" evidence="4">
    <location>
        <begin position="73"/>
        <end position="98"/>
    </location>
</feature>
<feature type="repeat" description="RPEL" evidence="4">
    <location>
        <begin position="233"/>
        <end position="258"/>
    </location>
</feature>
<comment type="subunit">
    <text evidence="5">Binds PPP1CA and actin.</text>
</comment>
<reference evidence="7" key="2">
    <citation type="submission" date="2025-08" db="UniProtKB">
        <authorList>
            <consortium name="Ensembl"/>
        </authorList>
    </citation>
    <scope>IDENTIFICATION</scope>
</reference>
<feature type="compositionally biased region" description="Basic and acidic residues" evidence="6">
    <location>
        <begin position="206"/>
        <end position="227"/>
    </location>
</feature>
<dbReference type="GO" id="GO:0003779">
    <property type="term" value="F:actin binding"/>
    <property type="evidence" value="ECO:0007669"/>
    <property type="project" value="UniProtKB-KW"/>
</dbReference>
<gene>
    <name evidence="7" type="primary">phactr2</name>
</gene>
<evidence type="ECO:0000313" key="7">
    <source>
        <dbReference type="Ensembl" id="ENSSMAP00000030788.2"/>
    </source>
</evidence>
<dbReference type="PANTHER" id="PTHR12751:SF5">
    <property type="entry name" value="PHOSPHATASE AND ACTIN REGULATOR 2"/>
    <property type="match status" value="1"/>
</dbReference>
<feature type="repeat" description="RPEL" evidence="4">
    <location>
        <begin position="271"/>
        <end position="296"/>
    </location>
</feature>
<keyword evidence="3 5" id="KW-0009">Actin-binding</keyword>
<name>A0A8D3B9T4_SCOMX</name>
<feature type="region of interest" description="Disordered" evidence="6">
    <location>
        <begin position="204"/>
        <end position="227"/>
    </location>
</feature>
<comment type="similarity">
    <text evidence="1 5">Belongs to the phosphatase and actin regulator family.</text>
</comment>
<dbReference type="Proteomes" id="UP000694558">
    <property type="component" value="Chromosome 15"/>
</dbReference>
<dbReference type="InterPro" id="IPR004018">
    <property type="entry name" value="RPEL_repeat"/>
</dbReference>
<feature type="repeat" description="RPEL" evidence="4">
    <location>
        <begin position="195"/>
        <end position="220"/>
    </location>
</feature>
<feature type="compositionally biased region" description="Acidic residues" evidence="6">
    <location>
        <begin position="172"/>
        <end position="182"/>
    </location>
</feature>
<dbReference type="GeneTree" id="ENSGT00940000157628"/>
<evidence type="ECO:0000256" key="6">
    <source>
        <dbReference type="SAM" id="MobiDB-lite"/>
    </source>
</evidence>
<proteinExistence type="inferred from homology"/>
<evidence type="ECO:0000256" key="4">
    <source>
        <dbReference type="PROSITE-ProRule" id="PRU00401"/>
    </source>
</evidence>
<evidence type="ECO:0000256" key="3">
    <source>
        <dbReference type="ARBA" id="ARBA00023203"/>
    </source>
</evidence>